<dbReference type="SMART" id="SM00861">
    <property type="entry name" value="Transket_pyr"/>
    <property type="match status" value="1"/>
</dbReference>
<dbReference type="Gene3D" id="3.40.50.920">
    <property type="match status" value="1"/>
</dbReference>
<comment type="similarity">
    <text evidence="1 16">Belongs to the transketolase family.</text>
</comment>
<keyword evidence="19" id="KW-1185">Reference proteome</keyword>
<feature type="binding site" evidence="12">
    <location>
        <position position="358"/>
    </location>
    <ligand>
        <name>substrate</name>
    </ligand>
</feature>
<dbReference type="PROSITE" id="PS00801">
    <property type="entry name" value="TRANSKETOLASE_1"/>
    <property type="match status" value="1"/>
</dbReference>
<dbReference type="RefSeq" id="WP_094250720.1">
    <property type="nucleotide sequence ID" value="NZ_JBHLXL010000001.1"/>
</dbReference>
<accession>A0A235FC35</accession>
<protein>
    <recommendedName>
        <fullName evidence="4 10">Transketolase</fullName>
        <ecNumber evidence="3 10">2.2.1.1</ecNumber>
    </recommendedName>
</protein>
<dbReference type="SUPFAM" id="SSF52518">
    <property type="entry name" value="Thiamin diphosphate-binding fold (THDP-binding)"/>
    <property type="match status" value="2"/>
</dbReference>
<evidence type="ECO:0000256" key="11">
    <source>
        <dbReference type="PIRSR" id="PIRSR605478-1"/>
    </source>
</evidence>
<dbReference type="FunFam" id="3.40.50.970:FF:000004">
    <property type="entry name" value="Transketolase"/>
    <property type="match status" value="1"/>
</dbReference>
<evidence type="ECO:0000256" key="3">
    <source>
        <dbReference type="ARBA" id="ARBA00013152"/>
    </source>
</evidence>
<dbReference type="InterPro" id="IPR009014">
    <property type="entry name" value="Transketo_C/PFOR_II"/>
</dbReference>
<feature type="binding site" evidence="12">
    <location>
        <position position="266"/>
    </location>
    <ligand>
        <name>substrate</name>
    </ligand>
</feature>
<dbReference type="Proteomes" id="UP000215059">
    <property type="component" value="Unassembled WGS sequence"/>
</dbReference>
<comment type="cofactor">
    <cofactor evidence="14">
        <name>Mg(2+)</name>
        <dbReference type="ChEBI" id="CHEBI:18420"/>
    </cofactor>
    <text evidence="14">Binds 1 Mg(2+) ion per subunit. Can also utilize other divalent metal cations, such as Ca(2+), Mn(2+) and Co(2+).</text>
</comment>
<dbReference type="Pfam" id="PF02779">
    <property type="entry name" value="Transket_pyr"/>
    <property type="match status" value="1"/>
</dbReference>
<comment type="caution">
    <text evidence="18">The sequence shown here is derived from an EMBL/GenBank/DDBJ whole genome shotgun (WGS) entry which is preliminary data.</text>
</comment>
<feature type="binding site" evidence="12">
    <location>
        <position position="521"/>
    </location>
    <ligand>
        <name>substrate</name>
    </ligand>
</feature>
<evidence type="ECO:0000256" key="6">
    <source>
        <dbReference type="ARBA" id="ARBA00022723"/>
    </source>
</evidence>
<evidence type="ECO:0000256" key="9">
    <source>
        <dbReference type="ARBA" id="ARBA00049473"/>
    </source>
</evidence>
<keyword evidence="7 14" id="KW-0460">Magnesium</keyword>
<keyword evidence="6 14" id="KW-0479">Metal-binding</keyword>
<dbReference type="CDD" id="cd02012">
    <property type="entry name" value="TPP_TK"/>
    <property type="match status" value="1"/>
</dbReference>
<feature type="binding site" evidence="13">
    <location>
        <position position="71"/>
    </location>
    <ligand>
        <name>thiamine diphosphate</name>
        <dbReference type="ChEBI" id="CHEBI:58937"/>
    </ligand>
</feature>
<evidence type="ECO:0000256" key="4">
    <source>
        <dbReference type="ARBA" id="ARBA00016662"/>
    </source>
</evidence>
<evidence type="ECO:0000256" key="1">
    <source>
        <dbReference type="ARBA" id="ARBA00007131"/>
    </source>
</evidence>
<feature type="binding site" evidence="12">
    <location>
        <position position="385"/>
    </location>
    <ligand>
        <name>substrate</name>
    </ligand>
</feature>
<dbReference type="GO" id="GO:0004802">
    <property type="term" value="F:transketolase activity"/>
    <property type="evidence" value="ECO:0007669"/>
    <property type="project" value="UniProtKB-UniRule"/>
</dbReference>
<evidence type="ECO:0000256" key="15">
    <source>
        <dbReference type="PIRSR" id="PIRSR605478-5"/>
    </source>
</evidence>
<evidence type="ECO:0000256" key="13">
    <source>
        <dbReference type="PIRSR" id="PIRSR605478-3"/>
    </source>
</evidence>
<feature type="active site" description="Proton donor" evidence="11">
    <location>
        <position position="412"/>
    </location>
</feature>
<organism evidence="18 19">
    <name type="scientific">Fictibacillus aquaticus</name>
    <dbReference type="NCBI Taxonomy" id="2021314"/>
    <lineage>
        <taxon>Bacteria</taxon>
        <taxon>Bacillati</taxon>
        <taxon>Bacillota</taxon>
        <taxon>Bacilli</taxon>
        <taxon>Bacillales</taxon>
        <taxon>Fictibacillaceae</taxon>
        <taxon>Fictibacillus</taxon>
    </lineage>
</organism>
<feature type="binding site" evidence="13">
    <location>
        <begin position="119"/>
        <end position="121"/>
    </location>
    <ligand>
        <name>thiamine diphosphate</name>
        <dbReference type="ChEBI" id="CHEBI:58937"/>
    </ligand>
</feature>
<reference evidence="18 19" key="1">
    <citation type="submission" date="2017-07" db="EMBL/GenBank/DDBJ databases">
        <title>Fictibacillus sp. nov. GDSW-R2A3 Genome sequencing and assembly.</title>
        <authorList>
            <person name="Mayilraj S."/>
        </authorList>
    </citation>
    <scope>NUCLEOTIDE SEQUENCE [LARGE SCALE GENOMIC DNA]</scope>
    <source>
        <strain evidence="18 19">GDSW-R2A3</strain>
    </source>
</reference>
<keyword evidence="8 13" id="KW-0786">Thiamine pyrophosphate</keyword>
<feature type="binding site" evidence="13">
    <location>
        <position position="266"/>
    </location>
    <ligand>
        <name>thiamine diphosphate</name>
        <dbReference type="ChEBI" id="CHEBI:58937"/>
    </ligand>
</feature>
<comment type="subunit">
    <text evidence="2 16">Homodimer.</text>
</comment>
<evidence type="ECO:0000259" key="17">
    <source>
        <dbReference type="SMART" id="SM00861"/>
    </source>
</evidence>
<feature type="binding site" evidence="12">
    <location>
        <position position="462"/>
    </location>
    <ligand>
        <name>substrate</name>
    </ligand>
</feature>
<feature type="binding site" evidence="12">
    <location>
        <position position="470"/>
    </location>
    <ligand>
        <name>substrate</name>
    </ligand>
</feature>
<dbReference type="NCBIfam" id="TIGR00232">
    <property type="entry name" value="tktlase_bact"/>
    <property type="match status" value="1"/>
</dbReference>
<feature type="binding site" evidence="12">
    <location>
        <position position="474"/>
    </location>
    <ligand>
        <name>substrate</name>
    </ligand>
</feature>
<comment type="cofactor">
    <cofactor evidence="13">
        <name>thiamine diphosphate</name>
        <dbReference type="ChEBI" id="CHEBI:58937"/>
    </cofactor>
    <text evidence="13">Binds 1 thiamine pyrophosphate per subunit. During the reaction, the substrate forms a covalent intermediate with the cofactor.</text>
</comment>
<dbReference type="Gene3D" id="3.40.50.970">
    <property type="match status" value="2"/>
</dbReference>
<dbReference type="InterPro" id="IPR020826">
    <property type="entry name" value="Transketolase_BS"/>
</dbReference>
<dbReference type="InterPro" id="IPR055152">
    <property type="entry name" value="Transketolase-like_C_2"/>
</dbReference>
<dbReference type="GO" id="GO:0046872">
    <property type="term" value="F:metal ion binding"/>
    <property type="evidence" value="ECO:0007669"/>
    <property type="project" value="UniProtKB-KW"/>
</dbReference>
<feature type="binding site" evidence="14">
    <location>
        <position position="192"/>
    </location>
    <ligand>
        <name>Mg(2+)</name>
        <dbReference type="ChEBI" id="CHEBI:18420"/>
    </ligand>
</feature>
<feature type="domain" description="Transketolase-like pyrimidine-binding" evidence="17">
    <location>
        <begin position="355"/>
        <end position="526"/>
    </location>
</feature>
<feature type="binding site" evidence="13">
    <location>
        <position position="438"/>
    </location>
    <ligand>
        <name>thiamine diphosphate</name>
        <dbReference type="ChEBI" id="CHEBI:58937"/>
    </ligand>
</feature>
<feature type="site" description="Important for catalytic activity" evidence="15">
    <location>
        <position position="31"/>
    </location>
</feature>
<gene>
    <name evidence="18" type="primary">tkt</name>
    <name evidence="18" type="ORF">CGZ90_02335</name>
</gene>
<dbReference type="AlphaFoldDB" id="A0A235FC35"/>
<feature type="binding site" evidence="12">
    <location>
        <position position="31"/>
    </location>
    <ligand>
        <name>substrate</name>
    </ligand>
</feature>
<dbReference type="InterPro" id="IPR005478">
    <property type="entry name" value="Transketolase_bac-like"/>
</dbReference>
<proteinExistence type="inferred from homology"/>
<dbReference type="PANTHER" id="PTHR43522">
    <property type="entry name" value="TRANSKETOLASE"/>
    <property type="match status" value="1"/>
</dbReference>
<comment type="catalytic activity">
    <reaction evidence="9 16">
        <text>D-sedoheptulose 7-phosphate + D-glyceraldehyde 3-phosphate = aldehydo-D-ribose 5-phosphate + D-xylulose 5-phosphate</text>
        <dbReference type="Rhea" id="RHEA:10508"/>
        <dbReference type="ChEBI" id="CHEBI:57483"/>
        <dbReference type="ChEBI" id="CHEBI:57737"/>
        <dbReference type="ChEBI" id="CHEBI:58273"/>
        <dbReference type="ChEBI" id="CHEBI:59776"/>
        <dbReference type="EC" id="2.2.1.1"/>
    </reaction>
</comment>
<dbReference type="GO" id="GO:0006098">
    <property type="term" value="P:pentose-phosphate shunt"/>
    <property type="evidence" value="ECO:0007669"/>
    <property type="project" value="TreeGrafter"/>
</dbReference>
<dbReference type="InterPro" id="IPR029061">
    <property type="entry name" value="THDP-binding"/>
</dbReference>
<dbReference type="PANTHER" id="PTHR43522:SF2">
    <property type="entry name" value="TRANSKETOLASE 1-RELATED"/>
    <property type="match status" value="1"/>
</dbReference>
<name>A0A235FC35_9BACL</name>
<keyword evidence="16" id="KW-0106">Calcium</keyword>
<evidence type="ECO:0000256" key="10">
    <source>
        <dbReference type="NCBIfam" id="TIGR00232"/>
    </source>
</evidence>
<comment type="function">
    <text evidence="16">Catalyzes the transfer of a two-carbon ketol group from a ketose donor to an aldose acceptor, via a covalent intermediate with the cofactor thiamine pyrophosphate.</text>
</comment>
<dbReference type="SUPFAM" id="SSF52922">
    <property type="entry name" value="TK C-terminal domain-like"/>
    <property type="match status" value="1"/>
</dbReference>
<dbReference type="Pfam" id="PF22613">
    <property type="entry name" value="Transketolase_C_1"/>
    <property type="match status" value="1"/>
</dbReference>
<dbReference type="PROSITE" id="PS00802">
    <property type="entry name" value="TRANSKETOLASE_2"/>
    <property type="match status" value="1"/>
</dbReference>
<sequence length="666" mass="72443">MIGLARTIDQLSINTIRTLSIDSIEKANSGHPGMPMGAAPMAYSLWTKFMNHNPGNPEWFNRDRFVLSAGHGSMLLYSLLHLSGYGLTLDDLKQFRQWGSKTPGHPEYKHTPGVEATTGPLGQGLAMAVGMAMAERHLAAKYNRDELNVIDHYTYSICGDGDLMEGISSEAASLAGHLALGRLVVLYDSNDISLDGDLHHSFSENVQKRFEAYGWQVLFVEDGTDLDSIEKAIEAAKADTSKPTLIEVKTVIGHGSPNKSGKSASHGAPLGVDEIKLTKEAYKWTFEEDFHVPSEVSDHFSSLKEQGQKKEQEWEELFKTYKEKYPELAAELKNAISGKLPENWDAEMPEFEKATATRATSGAAINALSKSVPALFGGSADLAGSNHTLVKGENNFSRNDYSGRNIWFGVREFGMAAALNGMALHGGLKVYGGTFFVFSDYLRPAVRLSALMGLPVTYVLTHDSVAVGEDGPTHEPVEQLSSLRAMPNLHVVRPADGYESNAAWKLALESTDQPTVMVLSRQNLPILKSTKEQAYEGVKRGAYVVSPSEGTADVLLLASGSEVSLAVEAQELLKQEGINASVVSMPSWDRFEKQDAGYKEEVLPSDVKVRLGIEMGSSLGWHKYVGDAGDVLAIDSFGASAPGETIMKEYGFTAENVVNRVKALMK</sequence>
<dbReference type="EC" id="2.2.1.1" evidence="3 10"/>
<evidence type="ECO:0000256" key="12">
    <source>
        <dbReference type="PIRSR" id="PIRSR605478-2"/>
    </source>
</evidence>
<dbReference type="InterPro" id="IPR005474">
    <property type="entry name" value="Transketolase_N"/>
</dbReference>
<dbReference type="CDD" id="cd07033">
    <property type="entry name" value="TPP_PYR_DXS_TK_like"/>
    <property type="match status" value="1"/>
</dbReference>
<dbReference type="Pfam" id="PF00456">
    <property type="entry name" value="Transketolase_N"/>
    <property type="match status" value="1"/>
</dbReference>
<evidence type="ECO:0000256" key="7">
    <source>
        <dbReference type="ARBA" id="ARBA00022842"/>
    </source>
</evidence>
<evidence type="ECO:0000256" key="5">
    <source>
        <dbReference type="ARBA" id="ARBA00022679"/>
    </source>
</evidence>
<feature type="binding site" evidence="13">
    <location>
        <position position="161"/>
    </location>
    <ligand>
        <name>thiamine diphosphate</name>
        <dbReference type="ChEBI" id="CHEBI:58937"/>
    </ligand>
</feature>
<dbReference type="EMBL" id="NOII01000001">
    <property type="protein sequence ID" value="OYD58759.1"/>
    <property type="molecule type" value="Genomic_DNA"/>
</dbReference>
<evidence type="ECO:0000256" key="8">
    <source>
        <dbReference type="ARBA" id="ARBA00023052"/>
    </source>
</evidence>
<dbReference type="InterPro" id="IPR049557">
    <property type="entry name" value="Transketolase_CS"/>
</dbReference>
<evidence type="ECO:0000313" key="18">
    <source>
        <dbReference type="EMBL" id="OYD58759.1"/>
    </source>
</evidence>
<dbReference type="FunFam" id="3.40.50.970:FF:000003">
    <property type="entry name" value="Transketolase"/>
    <property type="match status" value="1"/>
</dbReference>
<feature type="binding site" evidence="13">
    <location>
        <position position="190"/>
    </location>
    <ligand>
        <name>thiamine diphosphate</name>
        <dbReference type="ChEBI" id="CHEBI:58937"/>
    </ligand>
</feature>
<evidence type="ECO:0000256" key="14">
    <source>
        <dbReference type="PIRSR" id="PIRSR605478-4"/>
    </source>
</evidence>
<dbReference type="InterPro" id="IPR033247">
    <property type="entry name" value="Transketolase_fam"/>
</dbReference>
<dbReference type="FunFam" id="3.40.50.920:FF:000003">
    <property type="entry name" value="Transketolase"/>
    <property type="match status" value="1"/>
</dbReference>
<feature type="binding site" evidence="14">
    <location>
        <position position="190"/>
    </location>
    <ligand>
        <name>Mg(2+)</name>
        <dbReference type="ChEBI" id="CHEBI:18420"/>
    </ligand>
</feature>
<feature type="site" description="Important for catalytic activity" evidence="15">
    <location>
        <position position="266"/>
    </location>
</feature>
<keyword evidence="5 16" id="KW-0808">Transferase</keyword>
<dbReference type="GO" id="GO:0005829">
    <property type="term" value="C:cytosol"/>
    <property type="evidence" value="ECO:0007669"/>
    <property type="project" value="TreeGrafter"/>
</dbReference>
<evidence type="ECO:0000313" key="19">
    <source>
        <dbReference type="Proteomes" id="UP000215059"/>
    </source>
</evidence>
<evidence type="ECO:0000256" key="16">
    <source>
        <dbReference type="RuleBase" id="RU004996"/>
    </source>
</evidence>
<feature type="binding site" evidence="14">
    <location>
        <position position="160"/>
    </location>
    <ligand>
        <name>Mg(2+)</name>
        <dbReference type="ChEBI" id="CHEBI:18420"/>
    </ligand>
</feature>
<evidence type="ECO:0000256" key="2">
    <source>
        <dbReference type="ARBA" id="ARBA00011738"/>
    </source>
</evidence>
<dbReference type="InterPro" id="IPR005475">
    <property type="entry name" value="Transketolase-like_Pyr-bd"/>
</dbReference>
<comment type="cofactor">
    <cofactor evidence="16">
        <name>Mg(2+)</name>
        <dbReference type="ChEBI" id="CHEBI:18420"/>
    </cofactor>
    <cofactor evidence="16">
        <name>Ca(2+)</name>
        <dbReference type="ChEBI" id="CHEBI:29108"/>
    </cofactor>
    <cofactor evidence="16">
        <name>Mn(2+)</name>
        <dbReference type="ChEBI" id="CHEBI:29035"/>
    </cofactor>
    <cofactor evidence="16">
        <name>Co(2+)</name>
        <dbReference type="ChEBI" id="CHEBI:48828"/>
    </cofactor>
    <text evidence="16">Binds 1 Mg(2+) ion per subunit. Can also utilize other divalent metal cations, such as Ca(2+), Mn(2+) and Co(2+).</text>
</comment>
<dbReference type="OrthoDB" id="8732661at2"/>